<evidence type="ECO:0000256" key="4">
    <source>
        <dbReference type="SAM" id="MobiDB-lite"/>
    </source>
</evidence>
<feature type="region of interest" description="Disordered" evidence="4">
    <location>
        <begin position="199"/>
        <end position="230"/>
    </location>
</feature>
<dbReference type="InterPro" id="IPR018077">
    <property type="entry name" value="Glyco_hydro_fam25_subgr"/>
</dbReference>
<dbReference type="PANTHER" id="PTHR34135:SF2">
    <property type="entry name" value="LYSOZYME"/>
    <property type="match status" value="1"/>
</dbReference>
<keyword evidence="3" id="KW-0326">Glycosidase</keyword>
<evidence type="ECO:0000256" key="3">
    <source>
        <dbReference type="ARBA" id="ARBA00023295"/>
    </source>
</evidence>
<gene>
    <name evidence="6" type="ORF">HXO58_07100</name>
</gene>
<dbReference type="InterPro" id="IPR002053">
    <property type="entry name" value="Glyco_hydro_25"/>
</dbReference>
<protein>
    <recommendedName>
        <fullName evidence="5">Endolysin-like domain-containing protein</fullName>
    </recommendedName>
</protein>
<name>A0A930KZ04_9MICC</name>
<reference evidence="6" key="1">
    <citation type="submission" date="2020-04" db="EMBL/GenBank/DDBJ databases">
        <title>Deep metagenomics examines the oral microbiome during advanced dental caries in children, revealing novel taxa and co-occurrences with host molecules.</title>
        <authorList>
            <person name="Baker J.L."/>
            <person name="Morton J.T."/>
            <person name="Dinis M."/>
            <person name="Alvarez R."/>
            <person name="Tran N.C."/>
            <person name="Knight R."/>
            <person name="Edlund A."/>
        </authorList>
    </citation>
    <scope>NUCLEOTIDE SEQUENCE</scope>
    <source>
        <strain evidence="6">JCVI_29_bin.11</strain>
    </source>
</reference>
<evidence type="ECO:0000256" key="2">
    <source>
        <dbReference type="ARBA" id="ARBA00022801"/>
    </source>
</evidence>
<dbReference type="SMART" id="SM00641">
    <property type="entry name" value="Glyco_25"/>
    <property type="match status" value="1"/>
</dbReference>
<comment type="caution">
    <text evidence="6">The sequence shown here is derived from an EMBL/GenBank/DDBJ whole genome shotgun (WGS) entry which is preliminary data.</text>
</comment>
<feature type="domain" description="Endolysin-like" evidence="5">
    <location>
        <begin position="5"/>
        <end position="134"/>
    </location>
</feature>
<dbReference type="Proteomes" id="UP000713964">
    <property type="component" value="Unassembled WGS sequence"/>
</dbReference>
<dbReference type="PROSITE" id="PS51904">
    <property type="entry name" value="GLYCOSYL_HYDROL_F25_2"/>
    <property type="match status" value="1"/>
</dbReference>
<dbReference type="Pfam" id="PF25309">
    <property type="entry name" value="ELLD"/>
    <property type="match status" value="1"/>
</dbReference>
<proteinExistence type="inferred from homology"/>
<keyword evidence="2" id="KW-0378">Hydrolase</keyword>
<evidence type="ECO:0000256" key="1">
    <source>
        <dbReference type="ARBA" id="ARBA00010646"/>
    </source>
</evidence>
<dbReference type="SUPFAM" id="SSF51445">
    <property type="entry name" value="(Trans)glycosidases"/>
    <property type="match status" value="1"/>
</dbReference>
<dbReference type="Pfam" id="PF01183">
    <property type="entry name" value="Glyco_hydro_25"/>
    <property type="match status" value="1"/>
</dbReference>
<dbReference type="EMBL" id="JABZXL010000020">
    <property type="protein sequence ID" value="MBF1659585.1"/>
    <property type="molecule type" value="Genomic_DNA"/>
</dbReference>
<dbReference type="InterPro" id="IPR017853">
    <property type="entry name" value="GH"/>
</dbReference>
<dbReference type="GO" id="GO:0003796">
    <property type="term" value="F:lysozyme activity"/>
    <property type="evidence" value="ECO:0007669"/>
    <property type="project" value="InterPro"/>
</dbReference>
<accession>A0A930KZ04</accession>
<dbReference type="PANTHER" id="PTHR34135">
    <property type="entry name" value="LYSOZYME"/>
    <property type="match status" value="1"/>
</dbReference>
<dbReference type="AlphaFoldDB" id="A0A930KZ04"/>
<dbReference type="GO" id="GO:0016998">
    <property type="term" value="P:cell wall macromolecule catabolic process"/>
    <property type="evidence" value="ECO:0007669"/>
    <property type="project" value="InterPro"/>
</dbReference>
<dbReference type="GO" id="GO:0016052">
    <property type="term" value="P:carbohydrate catabolic process"/>
    <property type="evidence" value="ECO:0007669"/>
    <property type="project" value="TreeGrafter"/>
</dbReference>
<dbReference type="InterPro" id="IPR057370">
    <property type="entry name" value="ELLD"/>
</dbReference>
<dbReference type="GO" id="GO:0009253">
    <property type="term" value="P:peptidoglycan catabolic process"/>
    <property type="evidence" value="ECO:0007669"/>
    <property type="project" value="InterPro"/>
</dbReference>
<evidence type="ECO:0000259" key="5">
    <source>
        <dbReference type="Pfam" id="PF25309"/>
    </source>
</evidence>
<dbReference type="Gene3D" id="3.20.20.80">
    <property type="entry name" value="Glycosidases"/>
    <property type="match status" value="1"/>
</dbReference>
<sequence>MSVGSVTADQARYLCDSADIGYSQPERRSWYSNADEKGYVTSPQNADCSSLACGCVNFGLHVAYGVPWGHPAMLEIDDYWTGNMRGGLESRGFPEVHWDDSSMYPDGGFQDGDIVLSAANEGGTGHVVVIVDAANGYLSEAWIAEDGSIDGYAGDQTGGETRTVPYASHPVTVAGRWTSCHRFDAGQFLAKFPEFSGGSTAPAPAPAPAPPAQSAAPEHAHGIDVSSHQSDIDLSVTPADFVIVKVSEDDDYVNPAMNQQCAGAVTNGKRLGLYHFARPGDAVSQADYFLATAGGWALGNTALWLDWEANAVPQGPGWALAWLQRVESRTGRIPGIYMNGGALNGYDWSAVASRYPLWYAGGPDYSEYGAGYSDPTPPSLSWWGTPMIHQYTEDGRLPGWGGTLDLNRLASRAMWDSMAGASAAPADPHASERADGYGVMAVTGEWSTRTAQRFARVMNAWDYPEVFAVANLARYLNSTVGEGHIEVLTGKKELPVDGAWTSDLYRVFQFWAWNYVPGLPECDVWQKFTPNWTFTDFVSGQWNRGTCAVFQEALNRSWGDTGRLMWDPNS</sequence>
<comment type="similarity">
    <text evidence="1">Belongs to the glycosyl hydrolase 25 family.</text>
</comment>
<evidence type="ECO:0000313" key="6">
    <source>
        <dbReference type="EMBL" id="MBF1659585.1"/>
    </source>
</evidence>
<organism evidence="6 7">
    <name type="scientific">Rothia mucilaginosa</name>
    <dbReference type="NCBI Taxonomy" id="43675"/>
    <lineage>
        <taxon>Bacteria</taxon>
        <taxon>Bacillati</taxon>
        <taxon>Actinomycetota</taxon>
        <taxon>Actinomycetes</taxon>
        <taxon>Micrococcales</taxon>
        <taxon>Micrococcaceae</taxon>
        <taxon>Rothia</taxon>
    </lineage>
</organism>
<evidence type="ECO:0000313" key="7">
    <source>
        <dbReference type="Proteomes" id="UP000713964"/>
    </source>
</evidence>